<keyword evidence="5" id="KW-1185">Reference proteome</keyword>
<dbReference type="SMART" id="SM00283">
    <property type="entry name" value="MA"/>
    <property type="match status" value="1"/>
</dbReference>
<accession>A0A4R1Q1N7</accession>
<dbReference type="Pfam" id="PF00015">
    <property type="entry name" value="MCPsignal"/>
    <property type="match status" value="1"/>
</dbReference>
<keyword evidence="1 2" id="KW-0807">Transducer</keyword>
<reference evidence="4 5" key="1">
    <citation type="submission" date="2019-03" db="EMBL/GenBank/DDBJ databases">
        <title>Genomic Encyclopedia of Type Strains, Phase IV (KMG-IV): sequencing the most valuable type-strain genomes for metagenomic binning, comparative biology and taxonomic classification.</title>
        <authorList>
            <person name="Goeker M."/>
        </authorList>
    </citation>
    <scope>NUCLEOTIDE SEQUENCE [LARGE SCALE GENOMIC DNA]</scope>
    <source>
        <strain evidence="4 5">DSM 15969</strain>
    </source>
</reference>
<dbReference type="RefSeq" id="WP_279388457.1">
    <property type="nucleotide sequence ID" value="NZ_SLUI01000001.1"/>
</dbReference>
<dbReference type="PROSITE" id="PS50111">
    <property type="entry name" value="CHEMOTAXIS_TRANSDUC_2"/>
    <property type="match status" value="1"/>
</dbReference>
<feature type="domain" description="Methyl-accepting transducer" evidence="3">
    <location>
        <begin position="175"/>
        <end position="362"/>
    </location>
</feature>
<comment type="caution">
    <text evidence="4">The sequence shown here is derived from an EMBL/GenBank/DDBJ whole genome shotgun (WGS) entry which is preliminary data.</text>
</comment>
<evidence type="ECO:0000256" key="2">
    <source>
        <dbReference type="PROSITE-ProRule" id="PRU00284"/>
    </source>
</evidence>
<dbReference type="Gene3D" id="1.10.287.950">
    <property type="entry name" value="Methyl-accepting chemotaxis protein"/>
    <property type="match status" value="1"/>
</dbReference>
<name>A0A4R1Q1N7_9FIRM</name>
<dbReference type="GO" id="GO:0007165">
    <property type="term" value="P:signal transduction"/>
    <property type="evidence" value="ECO:0007669"/>
    <property type="project" value="UniProtKB-KW"/>
</dbReference>
<gene>
    <name evidence="4" type="ORF">EV210_10145</name>
</gene>
<dbReference type="Proteomes" id="UP000295063">
    <property type="component" value="Unassembled WGS sequence"/>
</dbReference>
<dbReference type="SUPFAM" id="SSF58104">
    <property type="entry name" value="Methyl-accepting chemotaxis protein (MCP) signaling domain"/>
    <property type="match status" value="1"/>
</dbReference>
<evidence type="ECO:0000313" key="5">
    <source>
        <dbReference type="Proteomes" id="UP000295063"/>
    </source>
</evidence>
<evidence type="ECO:0000313" key="4">
    <source>
        <dbReference type="EMBL" id="TCL39850.1"/>
    </source>
</evidence>
<dbReference type="AlphaFoldDB" id="A0A4R1Q1N7"/>
<organism evidence="4 5">
    <name type="scientific">Anaerospora hongkongensis</name>
    <dbReference type="NCBI Taxonomy" id="244830"/>
    <lineage>
        <taxon>Bacteria</taxon>
        <taxon>Bacillati</taxon>
        <taxon>Bacillota</taxon>
        <taxon>Negativicutes</taxon>
        <taxon>Selenomonadales</taxon>
        <taxon>Sporomusaceae</taxon>
        <taxon>Anaerospora</taxon>
    </lineage>
</organism>
<sequence length="362" mass="40320">MAITLTLVAINESAAQELETVIINTLGNIAETKKATFREYINYPSDIYVCFANREKDFIHKHGAEKVIALDMRPPAHFFIQIARIPEGEKVVLFNTSQSGADITLKLLKEYHLDHLIYDVIAFDEISEEVTRQKLSEAKYIIGNDVFVSKDKILYTRFARALSPDVTVIASPPREATPASVSRMARKVITLAQNHDTKQILLNQARRINDSITHIAATVEELNASQEGLVATMQEVTMISNKAAINVNNTHKILDTIRQIASQTNLLGLNASIEAARAGDYGRGFTVVADEVRKLSIQSTASVKSIRTIQEQMEFSMSSVIRNTQQTATITQEQAQATQSITIMINELQQVSVEMLRMAQTK</sequence>
<dbReference type="PANTHER" id="PTHR32089">
    <property type="entry name" value="METHYL-ACCEPTING CHEMOTAXIS PROTEIN MCPB"/>
    <property type="match status" value="1"/>
</dbReference>
<dbReference type="EMBL" id="SLUI01000001">
    <property type="protein sequence ID" value="TCL39850.1"/>
    <property type="molecule type" value="Genomic_DNA"/>
</dbReference>
<evidence type="ECO:0000256" key="1">
    <source>
        <dbReference type="ARBA" id="ARBA00023224"/>
    </source>
</evidence>
<dbReference type="InterPro" id="IPR004089">
    <property type="entry name" value="MCPsignal_dom"/>
</dbReference>
<dbReference type="GO" id="GO:0016020">
    <property type="term" value="C:membrane"/>
    <property type="evidence" value="ECO:0007669"/>
    <property type="project" value="InterPro"/>
</dbReference>
<protein>
    <submittedName>
        <fullName evidence="4">Methyl-accepting chemotaxis protein (MCP) signaling protein</fullName>
    </submittedName>
</protein>
<dbReference type="PANTHER" id="PTHR32089:SF112">
    <property type="entry name" value="LYSOZYME-LIKE PROTEIN-RELATED"/>
    <property type="match status" value="1"/>
</dbReference>
<proteinExistence type="predicted"/>
<evidence type="ECO:0000259" key="3">
    <source>
        <dbReference type="PROSITE" id="PS50111"/>
    </source>
</evidence>